<accession>A0A1E1MT68</accession>
<dbReference type="EMBL" id="FJVC01000579">
    <property type="protein sequence ID" value="CZT52276.1"/>
    <property type="molecule type" value="Genomic_DNA"/>
</dbReference>
<dbReference type="InterPro" id="IPR043129">
    <property type="entry name" value="ATPase_NBD"/>
</dbReference>
<protein>
    <recommendedName>
        <fullName evidence="4">Hsp70 protein</fullName>
    </recommendedName>
</protein>
<dbReference type="Gene3D" id="3.30.420.40">
    <property type="match status" value="2"/>
</dbReference>
<proteinExistence type="predicted"/>
<dbReference type="AlphaFoldDB" id="A0A1E1MT68"/>
<evidence type="ECO:0008006" key="4">
    <source>
        <dbReference type="Google" id="ProtNLM"/>
    </source>
</evidence>
<organism evidence="2 3">
    <name type="scientific">Rhynchosporium secalis</name>
    <name type="common">Barley scald fungus</name>
    <dbReference type="NCBI Taxonomy" id="38038"/>
    <lineage>
        <taxon>Eukaryota</taxon>
        <taxon>Fungi</taxon>
        <taxon>Dikarya</taxon>
        <taxon>Ascomycota</taxon>
        <taxon>Pezizomycotina</taxon>
        <taxon>Leotiomycetes</taxon>
        <taxon>Helotiales</taxon>
        <taxon>Ploettnerulaceae</taxon>
        <taxon>Rhynchosporium</taxon>
    </lineage>
</organism>
<evidence type="ECO:0000313" key="3">
    <source>
        <dbReference type="Proteomes" id="UP000177625"/>
    </source>
</evidence>
<feature type="signal peptide" evidence="1">
    <location>
        <begin position="1"/>
        <end position="18"/>
    </location>
</feature>
<dbReference type="CDD" id="cd10170">
    <property type="entry name" value="ASKHA_NBD_HSP70"/>
    <property type="match status" value="1"/>
</dbReference>
<sequence length="519" mass="58660">MALIFWSLASCLGPSSRCRTPERLHGGGPEDILDVLIYILVKILGHTKRQLTEREGYTPDCPVSFALTVPTIWSARSSRILQNAFQAAIGLTDFGTLVNSSLENVFIVSEPEAAATFLLGYTHQMLPGETFTILDCGGGTVDGSTYTVTSSYPLRLKSEVGQPCGDNFGASYLNDAFEKRLLKRLKDESYLDRDGETREDAVRYATMEFENRGKRNIDIAKRPVGEVRIPGHKGDLARRLQGQELKVFKAGFVSLDKDDYDEIFRPLLEKTAAVLSKQLYGALHLGIELKKVFLIGGFGANPSLRSFLRSYLNKFVKTVKLDYDIDLHITNEQDSMTAIAAGATLRALNLDDGPKRRAVSSFGFLRREEWMPHAECHRNADKKIDDFDHLYYVSVIDYFLHKGEVVPPKRRYQPFKSTHSFELDEEQFLCEEILSSNGWYDHHGYDLPSRRRSYFPCHSPAGQRWHRAWKPHYEITFDLVPVVIARDMRYEARYPANNHGKVVQTGQISIAAAFEPGTG</sequence>
<gene>
    <name evidence="2" type="ORF">RSE6_13573</name>
</gene>
<dbReference type="PANTHER" id="PTHR42749">
    <property type="entry name" value="CELL SHAPE-DETERMINING PROTEIN MREB"/>
    <property type="match status" value="1"/>
</dbReference>
<keyword evidence="3" id="KW-1185">Reference proteome</keyword>
<name>A0A1E1MT68_RHYSE</name>
<dbReference type="Gene3D" id="3.90.640.10">
    <property type="entry name" value="Actin, Chain A, domain 4"/>
    <property type="match status" value="1"/>
</dbReference>
<feature type="chain" id="PRO_5009448668" description="Hsp70 protein" evidence="1">
    <location>
        <begin position="19"/>
        <end position="519"/>
    </location>
</feature>
<reference evidence="3" key="1">
    <citation type="submission" date="2016-03" db="EMBL/GenBank/DDBJ databases">
        <authorList>
            <person name="Guldener U."/>
        </authorList>
    </citation>
    <scope>NUCLEOTIDE SEQUENCE [LARGE SCALE GENOMIC DNA]</scope>
</reference>
<dbReference type="SUPFAM" id="SSF53067">
    <property type="entry name" value="Actin-like ATPase domain"/>
    <property type="match status" value="1"/>
</dbReference>
<keyword evidence="1" id="KW-0732">Signal</keyword>
<evidence type="ECO:0000313" key="2">
    <source>
        <dbReference type="EMBL" id="CZT52276.1"/>
    </source>
</evidence>
<evidence type="ECO:0000256" key="1">
    <source>
        <dbReference type="SAM" id="SignalP"/>
    </source>
</evidence>
<dbReference type="Proteomes" id="UP000177625">
    <property type="component" value="Unassembled WGS sequence"/>
</dbReference>
<dbReference type="PANTHER" id="PTHR42749:SF8">
    <property type="entry name" value="HSP70 FAMILY PROTEIN (AFU_ORTHOLOGUE AFUA_3G13740)"/>
    <property type="match status" value="1"/>
</dbReference>